<feature type="transmembrane region" description="Helical" evidence="1">
    <location>
        <begin position="382"/>
        <end position="407"/>
    </location>
</feature>
<feature type="transmembrane region" description="Helical" evidence="1">
    <location>
        <begin position="512"/>
        <end position="532"/>
    </location>
</feature>
<feature type="transmembrane region" description="Helical" evidence="1">
    <location>
        <begin position="33"/>
        <end position="52"/>
    </location>
</feature>
<keyword evidence="1" id="KW-0472">Membrane</keyword>
<dbReference type="Proteomes" id="UP000515860">
    <property type="component" value="Chromosome"/>
</dbReference>
<feature type="transmembrane region" description="Helical" evidence="1">
    <location>
        <begin position="538"/>
        <end position="558"/>
    </location>
</feature>
<feature type="transmembrane region" description="Helical" evidence="1">
    <location>
        <begin position="325"/>
        <end position="349"/>
    </location>
</feature>
<dbReference type="AlphaFoldDB" id="A0A7G9GFA2"/>
<protein>
    <submittedName>
        <fullName evidence="2">Uncharacterized protein</fullName>
    </submittedName>
</protein>
<feature type="transmembrane region" description="Helical" evidence="1">
    <location>
        <begin position="252"/>
        <end position="272"/>
    </location>
</feature>
<dbReference type="InterPro" id="IPR031599">
    <property type="entry name" value="ABC_tran_2"/>
</dbReference>
<keyword evidence="1" id="KW-0812">Transmembrane</keyword>
<feature type="transmembrane region" description="Helical" evidence="1">
    <location>
        <begin position="188"/>
        <end position="207"/>
    </location>
</feature>
<dbReference type="Pfam" id="PF16949">
    <property type="entry name" value="ABC_tran_2"/>
    <property type="match status" value="1"/>
</dbReference>
<gene>
    <name evidence="2" type="ORF">H9Q79_04135</name>
</gene>
<feature type="transmembrane region" description="Helical" evidence="1">
    <location>
        <begin position="428"/>
        <end position="448"/>
    </location>
</feature>
<feature type="transmembrane region" description="Helical" evidence="1">
    <location>
        <begin position="72"/>
        <end position="95"/>
    </location>
</feature>
<organism evidence="2 3">
    <name type="scientific">Wansuia hejianensis</name>
    <dbReference type="NCBI Taxonomy" id="2763667"/>
    <lineage>
        <taxon>Bacteria</taxon>
        <taxon>Bacillati</taxon>
        <taxon>Bacillota</taxon>
        <taxon>Clostridia</taxon>
        <taxon>Lachnospirales</taxon>
        <taxon>Lachnospiraceae</taxon>
        <taxon>Wansuia</taxon>
    </lineage>
</organism>
<sequence>MRNLWLLTRFLLKNGLGNNQKKNGKKKFGNRTSMYLILAVCFLPLAGMLFTLGKEMYHMFAPLGQGTAVVDLVCIAGACVFFLFGIATILSVFYMSTDVPLLLPFPLRPAEIVGAKWLVCLLNEYWLVIFFFLPILAGYGVSGQMGPSYWITMVLGCIGLPAVPLIYSAVLCMIIMRIFKNIRNKDMLSYLGFGMALVLAIGIQFVVRGMEGVQAESMINFLSGQQGLIDIFHAIFPNLVFLAKGVSHGSFIYILFYYGTTVLIFAVFLLIAQKLYLPAVLGMSEATAEKRKLTEAEVRREVRSTNPVKAYGRIEWKKLYRTPVYFMNCVLMTLIWPVFFLVIIAVSVLGSSGTAAFMNLFSQMTGRGELPLFTLLRGDGPVAVAVLIVGCVAAFISMMCLVSSTAISRQGDNFGFMKMIPMSYEDQIRGLLSCGIKIGILGSLPYILLINLGAVIFGLHPVTLIYSSAITVLFVMAVNYQQLYMDIAHPKLEWETEAAAVKQNYRAMFSMLIDLAIGGALIGLGVLGYRVLHLNIHSVTIVVMVILAIVTWVMRNLLFTSGARMLSELEG</sequence>
<evidence type="ECO:0000313" key="2">
    <source>
        <dbReference type="EMBL" id="QNM09484.1"/>
    </source>
</evidence>
<reference evidence="2 3" key="1">
    <citation type="submission" date="2020-08" db="EMBL/GenBank/DDBJ databases">
        <authorList>
            <person name="Liu C."/>
            <person name="Sun Q."/>
        </authorList>
    </citation>
    <scope>NUCLEOTIDE SEQUENCE [LARGE SCALE GENOMIC DNA]</scope>
    <source>
        <strain evidence="2 3">NSJ-29</strain>
    </source>
</reference>
<keyword evidence="3" id="KW-1185">Reference proteome</keyword>
<feature type="transmembrane region" description="Helical" evidence="1">
    <location>
        <begin position="115"/>
        <end position="137"/>
    </location>
</feature>
<keyword evidence="1" id="KW-1133">Transmembrane helix</keyword>
<feature type="transmembrane region" description="Helical" evidence="1">
    <location>
        <begin position="149"/>
        <end position="176"/>
    </location>
</feature>
<dbReference type="EMBL" id="CP060635">
    <property type="protein sequence ID" value="QNM09484.1"/>
    <property type="molecule type" value="Genomic_DNA"/>
</dbReference>
<accession>A0A7G9GFA2</accession>
<dbReference type="KEGG" id="whj:H9Q79_04135"/>
<evidence type="ECO:0000256" key="1">
    <source>
        <dbReference type="SAM" id="Phobius"/>
    </source>
</evidence>
<dbReference type="RefSeq" id="WP_249329248.1">
    <property type="nucleotide sequence ID" value="NZ_CP060635.1"/>
</dbReference>
<name>A0A7G9GFA2_9FIRM</name>
<proteinExistence type="predicted"/>
<evidence type="ECO:0000313" key="3">
    <source>
        <dbReference type="Proteomes" id="UP000515860"/>
    </source>
</evidence>
<feature type="transmembrane region" description="Helical" evidence="1">
    <location>
        <begin position="454"/>
        <end position="478"/>
    </location>
</feature>